<dbReference type="EMBL" id="AGBF01000138">
    <property type="protein sequence ID" value="EGX56545.1"/>
    <property type="molecule type" value="Genomic_DNA"/>
</dbReference>
<protein>
    <recommendedName>
        <fullName evidence="4">Metallo-beta-lactamase domain-containing protein</fullName>
    </recommendedName>
</protein>
<dbReference type="GO" id="GO:0005737">
    <property type="term" value="C:cytoplasm"/>
    <property type="evidence" value="ECO:0007669"/>
    <property type="project" value="TreeGrafter"/>
</dbReference>
<feature type="compositionally biased region" description="Basic residues" evidence="1">
    <location>
        <begin position="136"/>
        <end position="146"/>
    </location>
</feature>
<accession>G2GIY3</accession>
<keyword evidence="3" id="KW-1185">Reference proteome</keyword>
<dbReference type="PANTHER" id="PTHR15032:SF36">
    <property type="entry name" value="METALLO-BETA-LACTAMASE DOMAIN-CONTAINING PROTEIN"/>
    <property type="match status" value="1"/>
</dbReference>
<gene>
    <name evidence="2" type="ORF">SZN_27366</name>
</gene>
<proteinExistence type="predicted"/>
<dbReference type="Gene3D" id="3.60.15.10">
    <property type="entry name" value="Ribonuclease Z/Hydroxyacylglutathione hydrolase-like"/>
    <property type="match status" value="1"/>
</dbReference>
<dbReference type="PANTHER" id="PTHR15032">
    <property type="entry name" value="N-ACYL-PHOSPHATIDYLETHANOLAMINE-HYDROLYZING PHOSPHOLIPASE D"/>
    <property type="match status" value="1"/>
</dbReference>
<feature type="compositionally biased region" description="Basic and acidic residues" evidence="1">
    <location>
        <begin position="98"/>
        <end position="110"/>
    </location>
</feature>
<sequence length="166" mass="17922">MAVSWAGHASWVVRTGGLTVLTDPARWRRTLGTPARTNPVGVPLSALPRVDAVVISHHPYDRLDAPTPRRLPCGSPVFAPAGLAAWFRRRRFTRVTELDRGEAAEPDGVRSDFAPGPPLVRAHPPRHLPQSAGRLGAHRRRGRPLRTARLSAGPPCADGATGRAPR</sequence>
<dbReference type="InterPro" id="IPR036866">
    <property type="entry name" value="RibonucZ/Hydroxyglut_hydro"/>
</dbReference>
<dbReference type="Pfam" id="PF13483">
    <property type="entry name" value="Lactamase_B_3"/>
    <property type="match status" value="1"/>
</dbReference>
<comment type="caution">
    <text evidence="2">The sequence shown here is derived from an EMBL/GenBank/DDBJ whole genome shotgun (WGS) entry which is preliminary data.</text>
</comment>
<dbReference type="AlphaFoldDB" id="G2GIY3"/>
<organism evidence="2 3">
    <name type="scientific">Streptomyces zinciresistens K42</name>
    <dbReference type="NCBI Taxonomy" id="700597"/>
    <lineage>
        <taxon>Bacteria</taxon>
        <taxon>Bacillati</taxon>
        <taxon>Actinomycetota</taxon>
        <taxon>Actinomycetes</taxon>
        <taxon>Kitasatosporales</taxon>
        <taxon>Streptomycetaceae</taxon>
        <taxon>Streptomyces</taxon>
    </lineage>
</organism>
<feature type="region of interest" description="Disordered" evidence="1">
    <location>
        <begin position="98"/>
        <end position="166"/>
    </location>
</feature>
<dbReference type="SUPFAM" id="SSF56281">
    <property type="entry name" value="Metallo-hydrolase/oxidoreductase"/>
    <property type="match status" value="1"/>
</dbReference>
<reference evidence="2 3" key="1">
    <citation type="submission" date="2011-08" db="EMBL/GenBank/DDBJ databases">
        <authorList>
            <person name="Lin Y."/>
            <person name="Hao X."/>
            <person name="Johnstone L."/>
            <person name="Miller S.J."/>
            <person name="Wei G."/>
            <person name="Rensing C."/>
        </authorList>
    </citation>
    <scope>NUCLEOTIDE SEQUENCE [LARGE SCALE GENOMIC DNA]</scope>
    <source>
        <strain evidence="2 3">K42</strain>
    </source>
</reference>
<evidence type="ECO:0000313" key="3">
    <source>
        <dbReference type="Proteomes" id="UP000004217"/>
    </source>
</evidence>
<evidence type="ECO:0000256" key="1">
    <source>
        <dbReference type="SAM" id="MobiDB-lite"/>
    </source>
</evidence>
<evidence type="ECO:0000313" key="2">
    <source>
        <dbReference type="EMBL" id="EGX56545.1"/>
    </source>
</evidence>
<name>G2GIY3_9ACTN</name>
<evidence type="ECO:0008006" key="4">
    <source>
        <dbReference type="Google" id="ProtNLM"/>
    </source>
</evidence>
<dbReference type="Proteomes" id="UP000004217">
    <property type="component" value="Unassembled WGS sequence"/>
</dbReference>